<evidence type="ECO:0000259" key="1">
    <source>
        <dbReference type="Pfam" id="PF07727"/>
    </source>
</evidence>
<dbReference type="AlphaFoldDB" id="A0A4Y1QYU2"/>
<evidence type="ECO:0000313" key="2">
    <source>
        <dbReference type="EMBL" id="BBG97004.1"/>
    </source>
</evidence>
<feature type="domain" description="Reverse transcriptase Ty1/copia-type" evidence="1">
    <location>
        <begin position="250"/>
        <end position="425"/>
    </location>
</feature>
<dbReference type="SUPFAM" id="SSF56672">
    <property type="entry name" value="DNA/RNA polymerases"/>
    <property type="match status" value="1"/>
</dbReference>
<sequence length="443" mass="49517">MGSGDGKILFQARVAMAYIHFPSPRMSPFTFCLISCPLGKSVKPPLLLLRTILRCQLLYLYFSLALLFSPAALSPPTSLLRPSKPNPLSRLQPLPRPLPLTRLLLTLHRPYCVRSSSKLTIYVVTYPPRSAFFSSSASPPVKRPASPHSCFSQTYSRDPHRKIAFPSANPVPSGTSSPPFDTSLVSVSNTHLMATRAKAGVYKPNPKYAHHALVSTEDSFEPTSFSQANKLPEWRLAMADEFSALLRAGTWTLVPRTPTMNILPNKWVFRVKRNSDGTIQHYKARLVANGFHQQPGLDYGETFSPVVNHSTIHLILAFSVQFSWLVRQLDVQNAFLHGYLDEEVYMRQPVGFVDPTYPDHVCRLRPSLYGLKQAPCAWFHCFFSYLLHLGFIASQSDSSLFVYTQGSIHIYLLIYVDDILVTGSGSDPSRITILSLTWAASSL</sequence>
<dbReference type="Pfam" id="PF07727">
    <property type="entry name" value="RVT_2"/>
    <property type="match status" value="1"/>
</dbReference>
<dbReference type="InterPro" id="IPR043502">
    <property type="entry name" value="DNA/RNA_pol_sf"/>
</dbReference>
<protein>
    <submittedName>
        <fullName evidence="2">Glycosyl hydrolases family 31 protein</fullName>
    </submittedName>
</protein>
<name>A0A4Y1QYU2_PRUDU</name>
<dbReference type="GO" id="GO:0016787">
    <property type="term" value="F:hydrolase activity"/>
    <property type="evidence" value="ECO:0007669"/>
    <property type="project" value="UniProtKB-KW"/>
</dbReference>
<reference evidence="2" key="1">
    <citation type="journal article" date="2019" name="Science">
        <title>Mutation of a bHLH transcription factor allowed almond domestication.</title>
        <authorList>
            <person name="Sanchez-Perez R."/>
            <person name="Pavan S."/>
            <person name="Mazzeo R."/>
            <person name="Moldovan C."/>
            <person name="Aiese Cigliano R."/>
            <person name="Del Cueto J."/>
            <person name="Ricciardi F."/>
            <person name="Lotti C."/>
            <person name="Ricciardi L."/>
            <person name="Dicenta F."/>
            <person name="Lopez-Marques R.L."/>
            <person name="Lindberg Moller B."/>
        </authorList>
    </citation>
    <scope>NUCLEOTIDE SEQUENCE</scope>
</reference>
<accession>A0A4Y1QYU2</accession>
<dbReference type="InterPro" id="IPR013103">
    <property type="entry name" value="RVT_2"/>
</dbReference>
<gene>
    <name evidence="2" type="ORF">Prudu_005991</name>
</gene>
<organism evidence="2">
    <name type="scientific">Prunus dulcis</name>
    <name type="common">Almond</name>
    <name type="synonym">Amygdalus dulcis</name>
    <dbReference type="NCBI Taxonomy" id="3755"/>
    <lineage>
        <taxon>Eukaryota</taxon>
        <taxon>Viridiplantae</taxon>
        <taxon>Streptophyta</taxon>
        <taxon>Embryophyta</taxon>
        <taxon>Tracheophyta</taxon>
        <taxon>Spermatophyta</taxon>
        <taxon>Magnoliopsida</taxon>
        <taxon>eudicotyledons</taxon>
        <taxon>Gunneridae</taxon>
        <taxon>Pentapetalae</taxon>
        <taxon>rosids</taxon>
        <taxon>fabids</taxon>
        <taxon>Rosales</taxon>
        <taxon>Rosaceae</taxon>
        <taxon>Amygdaloideae</taxon>
        <taxon>Amygdaleae</taxon>
        <taxon>Prunus</taxon>
    </lineage>
</organism>
<dbReference type="EMBL" id="AP019298">
    <property type="protein sequence ID" value="BBG97004.1"/>
    <property type="molecule type" value="Genomic_DNA"/>
</dbReference>
<proteinExistence type="predicted"/>
<keyword evidence="2" id="KW-0378">Hydrolase</keyword>